<gene>
    <name evidence="1" type="ORF">LCGC14_0330150</name>
</gene>
<protein>
    <submittedName>
        <fullName evidence="1">Uncharacterized protein</fullName>
    </submittedName>
</protein>
<comment type="caution">
    <text evidence="1">The sequence shown here is derived from an EMBL/GenBank/DDBJ whole genome shotgun (WGS) entry which is preliminary data.</text>
</comment>
<dbReference type="Pfam" id="PF14359">
    <property type="entry name" value="DUF4406"/>
    <property type="match status" value="1"/>
</dbReference>
<organism evidence="1">
    <name type="scientific">marine sediment metagenome</name>
    <dbReference type="NCBI Taxonomy" id="412755"/>
    <lineage>
        <taxon>unclassified sequences</taxon>
        <taxon>metagenomes</taxon>
        <taxon>ecological metagenomes</taxon>
    </lineage>
</organism>
<dbReference type="EMBL" id="LAZR01000231">
    <property type="protein sequence ID" value="KKN80422.1"/>
    <property type="molecule type" value="Genomic_DNA"/>
</dbReference>
<proteinExistence type="predicted"/>
<sequence length="124" mass="14053">MDERRRIRVYIAGTMTNGGKGYDMKSITDAIKVYIKLIEMGFVPHCPQLTMFCDFVDPGRITHAQWLELDKNYIDDCDVVLRMPGESVGADIECAYAISRVISISWGIDEFLAGYEDCYGKVPE</sequence>
<name>A0A0F9TZJ0_9ZZZZ</name>
<evidence type="ECO:0000313" key="1">
    <source>
        <dbReference type="EMBL" id="KKN80422.1"/>
    </source>
</evidence>
<dbReference type="InterPro" id="IPR025518">
    <property type="entry name" value="DUF4406"/>
</dbReference>
<dbReference type="SUPFAM" id="SSF52309">
    <property type="entry name" value="N-(deoxy)ribosyltransferase-like"/>
    <property type="match status" value="1"/>
</dbReference>
<dbReference type="Gene3D" id="3.40.50.10400">
    <property type="entry name" value="Hypothetical protein PA1492"/>
    <property type="match status" value="1"/>
</dbReference>
<reference evidence="1" key="1">
    <citation type="journal article" date="2015" name="Nature">
        <title>Complex archaea that bridge the gap between prokaryotes and eukaryotes.</title>
        <authorList>
            <person name="Spang A."/>
            <person name="Saw J.H."/>
            <person name="Jorgensen S.L."/>
            <person name="Zaremba-Niedzwiedzka K."/>
            <person name="Martijn J."/>
            <person name="Lind A.E."/>
            <person name="van Eijk R."/>
            <person name="Schleper C."/>
            <person name="Guy L."/>
            <person name="Ettema T.J."/>
        </authorList>
    </citation>
    <scope>NUCLEOTIDE SEQUENCE</scope>
</reference>
<accession>A0A0F9TZJ0</accession>
<dbReference type="AlphaFoldDB" id="A0A0F9TZJ0"/>